<dbReference type="Proteomes" id="UP000291236">
    <property type="component" value="Chromosome"/>
</dbReference>
<gene>
    <name evidence="2" type="ORF">JCM31447_26940</name>
</gene>
<dbReference type="AlphaFoldDB" id="A0A4P2VPS9"/>
<evidence type="ECO:0000313" key="3">
    <source>
        <dbReference type="Proteomes" id="UP000291236"/>
    </source>
</evidence>
<evidence type="ECO:0000259" key="1">
    <source>
        <dbReference type="Pfam" id="PF01266"/>
    </source>
</evidence>
<keyword evidence="3" id="KW-1185">Reference proteome</keyword>
<feature type="domain" description="FAD dependent oxidoreductase" evidence="1">
    <location>
        <begin position="4"/>
        <end position="359"/>
    </location>
</feature>
<name>A0A4P2VPS9_FLUSA</name>
<organism evidence="2 3">
    <name type="scientific">Fluviispira sanaruensis</name>
    <dbReference type="NCBI Taxonomy" id="2493639"/>
    <lineage>
        <taxon>Bacteria</taxon>
        <taxon>Pseudomonadati</taxon>
        <taxon>Bdellovibrionota</taxon>
        <taxon>Oligoflexia</taxon>
        <taxon>Silvanigrellales</taxon>
        <taxon>Silvanigrellaceae</taxon>
        <taxon>Fluviispira</taxon>
    </lineage>
</organism>
<evidence type="ECO:0000313" key="2">
    <source>
        <dbReference type="EMBL" id="BBH54234.1"/>
    </source>
</evidence>
<dbReference type="EMBL" id="AP019368">
    <property type="protein sequence ID" value="BBH54234.1"/>
    <property type="molecule type" value="Genomic_DNA"/>
</dbReference>
<dbReference type="KEGG" id="sbf:JCM31447_26940"/>
<proteinExistence type="predicted"/>
<dbReference type="InterPro" id="IPR036188">
    <property type="entry name" value="FAD/NAD-bd_sf"/>
</dbReference>
<dbReference type="RefSeq" id="WP_172603953.1">
    <property type="nucleotide sequence ID" value="NZ_AP019368.1"/>
</dbReference>
<reference evidence="2 3" key="1">
    <citation type="submission" date="2018-12" db="EMBL/GenBank/DDBJ databases">
        <title>Rubrispira sanarue gen. nov., sp., nov., a member of the order Silvanigrellales, isolated from a brackish lake in Hamamatsu Japan.</title>
        <authorList>
            <person name="Maejima Y."/>
            <person name="Iino T."/>
            <person name="Muraguchi Y."/>
            <person name="Fukuda K."/>
            <person name="Nojiri H."/>
            <person name="Ohkuma M."/>
            <person name="Moriuchi R."/>
            <person name="Dohra H."/>
            <person name="Kimbara K."/>
            <person name="Shintani M."/>
        </authorList>
    </citation>
    <scope>NUCLEOTIDE SEQUENCE [LARGE SCALE GENOMIC DNA]</scope>
    <source>
        <strain evidence="2 3">RF1110005</strain>
    </source>
</reference>
<dbReference type="Pfam" id="PF01266">
    <property type="entry name" value="DAO"/>
    <property type="match status" value="1"/>
</dbReference>
<protein>
    <submittedName>
        <fullName evidence="2">Glycine oxidase ThiO</fullName>
    </submittedName>
</protein>
<dbReference type="InterPro" id="IPR006076">
    <property type="entry name" value="FAD-dep_OxRdtase"/>
</dbReference>
<dbReference type="Gene3D" id="3.30.9.10">
    <property type="entry name" value="D-Amino Acid Oxidase, subunit A, domain 2"/>
    <property type="match status" value="1"/>
</dbReference>
<accession>A0A4P2VPS9</accession>
<dbReference type="SUPFAM" id="SSF51971">
    <property type="entry name" value="Nucleotide-binding domain"/>
    <property type="match status" value="1"/>
</dbReference>
<dbReference type="Gene3D" id="3.50.50.60">
    <property type="entry name" value="FAD/NAD(P)-binding domain"/>
    <property type="match status" value="1"/>
</dbReference>
<sequence>MKKISIIGSGVLGLSIAEYLSRGKKNGNEIQIISSNNPLAGSYAAAANLATKGQLFGRDKHFQVKLDAKKCYQNWIKNLILEVEVDLKIKSVFKLGLGIDFFSSHYNRDKQYKRVKQDDDELKNKNLPLDFILKEGERKIKYQQEAWVNSFVLMQLLTDVLVKRKVNFINKIFTKNELEKLSEEGLQHKIIFCTGAWTESLLKDLEIPIPDQMKKAKRITVGTTFYGNNIFENYSEEYVLMERVAENMKTKVTMSGPIDNQSISASTLKIDDINVFDETDLLEKNKELIKLCSESFANDPYLAKEKIKNLEYKTGLRVGYGHSELVIEKLNIKCDQLTGYVCAGAHKSGFLFAPMVGTQLEKLF</sequence>